<accession>A0ABP0P7I6</accession>
<dbReference type="Gene3D" id="1.10.287.2620">
    <property type="match status" value="1"/>
</dbReference>
<protein>
    <recommendedName>
        <fullName evidence="1">Dynein heavy chain linker domain-containing protein</fullName>
    </recommendedName>
</protein>
<dbReference type="PANTHER" id="PTHR45703:SF1">
    <property type="entry name" value="DYNEINS HEAVY CHAIN"/>
    <property type="match status" value="1"/>
</dbReference>
<dbReference type="Pfam" id="PF08393">
    <property type="entry name" value="DHC_N2"/>
    <property type="match status" value="2"/>
</dbReference>
<dbReference type="InterPro" id="IPR026983">
    <property type="entry name" value="DHC"/>
</dbReference>
<dbReference type="InterPro" id="IPR013602">
    <property type="entry name" value="Dynein_heavy_linker"/>
</dbReference>
<dbReference type="InterPro" id="IPR042222">
    <property type="entry name" value="Dynein_2_N"/>
</dbReference>
<gene>
    <name evidence="2" type="ORF">CCMP2556_LOCUS34897</name>
</gene>
<reference evidence="2 3" key="1">
    <citation type="submission" date="2024-02" db="EMBL/GenBank/DDBJ databases">
        <authorList>
            <person name="Chen Y."/>
            <person name="Shah S."/>
            <person name="Dougan E. K."/>
            <person name="Thang M."/>
            <person name="Chan C."/>
        </authorList>
    </citation>
    <scope>NUCLEOTIDE SEQUENCE [LARGE SCALE GENOMIC DNA]</scope>
</reference>
<organism evidence="2 3">
    <name type="scientific">Durusdinium trenchii</name>
    <dbReference type="NCBI Taxonomy" id="1381693"/>
    <lineage>
        <taxon>Eukaryota</taxon>
        <taxon>Sar</taxon>
        <taxon>Alveolata</taxon>
        <taxon>Dinophyceae</taxon>
        <taxon>Suessiales</taxon>
        <taxon>Symbiodiniaceae</taxon>
        <taxon>Durusdinium</taxon>
    </lineage>
</organism>
<dbReference type="Proteomes" id="UP001642484">
    <property type="component" value="Unassembled WGS sequence"/>
</dbReference>
<feature type="domain" description="Dynein heavy chain linker" evidence="1">
    <location>
        <begin position="580"/>
        <end position="834"/>
    </location>
</feature>
<dbReference type="EMBL" id="CAXAMN010022573">
    <property type="protein sequence ID" value="CAK9070914.1"/>
    <property type="molecule type" value="Genomic_DNA"/>
</dbReference>
<feature type="domain" description="Dynein heavy chain linker" evidence="1">
    <location>
        <begin position="384"/>
        <end position="555"/>
    </location>
</feature>
<dbReference type="PANTHER" id="PTHR45703">
    <property type="entry name" value="DYNEIN HEAVY CHAIN"/>
    <property type="match status" value="1"/>
</dbReference>
<dbReference type="Gene3D" id="3.20.180.20">
    <property type="entry name" value="Dynein heavy chain, N-terminal domain 2"/>
    <property type="match status" value="1"/>
</dbReference>
<dbReference type="InterPro" id="IPR042228">
    <property type="entry name" value="Dynein_linker_3"/>
</dbReference>
<dbReference type="Gene3D" id="1.20.140.100">
    <property type="entry name" value="Dynein heavy chain, N-terminal domain 2"/>
    <property type="match status" value="1"/>
</dbReference>
<evidence type="ECO:0000259" key="1">
    <source>
        <dbReference type="Pfam" id="PF08393"/>
    </source>
</evidence>
<proteinExistence type="predicted"/>
<comment type="caution">
    <text evidence="2">The sequence shown here is derived from an EMBL/GenBank/DDBJ whole genome shotgun (WGS) entry which is preliminary data.</text>
</comment>
<evidence type="ECO:0000313" key="3">
    <source>
        <dbReference type="Proteomes" id="UP001642484"/>
    </source>
</evidence>
<sequence>MDPRHAEPLRQDPWQCDLLVNKLQIQATEVRFKHETDFVKARLLQPYRDCTTCLRELPRPDTKLKETVSRTLLWQVKEEELHIKAGFGTVEQIVNMNLENMAKVLELYEPFKFLLIEEERTTSFFEDQSNTRETFAAYLHHLRDTIRQLREQCPNILQMQLMRVDATEVNQKLEQCAEDCIAKLLKSLALRNQDRSARLVKQFEHLNGRIMRQPENEEQLVELELAVEEAKAKTLPNLLEEYEDIKAWLFLTWDEDHLLVEEDYNAIWAASQWKTYGDSIAERERDLEMDRMSIEGKLISRRTDVTEELTNLMNSVNKFKDKGQVRYLEEYLDDLSSIKKNLASLQALLLHDFPEEVQQFDWARCERIQYEEELVGWEPGEFELNEAHSAVEPYDKLWTLVYEHQKASQRWTRSPLFSGELKPETAESGGFGRGVCRRWGEGREVVRKARWRLSFKLKATFEQDKLTKPAKVAEKVKNDLDAFKENVPLLHALCNPGLRERHWTEISNVIGFEMGPDPTLTLNKALDRDIGAYVQKISEISESAAKEYQIESGLDPWSRTQPRRDTSLRAVESAVWQEDGMIKEWEPVIMEFKDWGTTGTYIVAGASIDEVQTLLDDHVIKTQTMKGSPYAAEFKERLEDWEKYLTGVQDIVDVWLKVQGVWLYLEPIFSSEDIMQQMPTEGRLFREVDGTWRQIMGSCVAAPKALEVFRQDSFLENLQAANDKLETMQKGLNDYLETKRLFFPRFFFLSNDNLLEILSETKDPKRVNAHVKKCFEGMQSLQFEENLNISGMVSPEKEVVPMTTYVDPVAANGAVEKWLVQVEDAMLESIRDQSFQSRDDYVNTSFVDWVQKWPGQVVIGIFNLFWTAEVNQAGFSQPVQLHETLRERSAEVAAS</sequence>
<keyword evidence="3" id="KW-1185">Reference proteome</keyword>
<name>A0ABP0P7I6_9DINO</name>
<evidence type="ECO:0000313" key="2">
    <source>
        <dbReference type="EMBL" id="CAK9070914.1"/>
    </source>
</evidence>